<keyword evidence="7" id="KW-1185">Reference proteome</keyword>
<evidence type="ECO:0000256" key="3">
    <source>
        <dbReference type="SAM" id="MobiDB-lite"/>
    </source>
</evidence>
<dbReference type="InterPro" id="IPR000504">
    <property type="entry name" value="RRM_dom"/>
</dbReference>
<feature type="domain" description="RRM" evidence="4">
    <location>
        <begin position="385"/>
        <end position="475"/>
    </location>
</feature>
<comment type="caution">
    <text evidence="6">The sequence shown here is derived from an EMBL/GenBank/DDBJ whole genome shotgun (WGS) entry which is preliminary data.</text>
</comment>
<reference evidence="6" key="1">
    <citation type="submission" date="2021-01" db="EMBL/GenBank/DDBJ databases">
        <title>Adiantum capillus-veneris genome.</title>
        <authorList>
            <person name="Fang Y."/>
            <person name="Liao Q."/>
        </authorList>
    </citation>
    <scope>NUCLEOTIDE SEQUENCE</scope>
    <source>
        <strain evidence="6">H3</strain>
        <tissue evidence="6">Leaf</tissue>
    </source>
</reference>
<feature type="domain" description="NTF2" evidence="5">
    <location>
        <begin position="101"/>
        <end position="215"/>
    </location>
</feature>
<proteinExistence type="predicted"/>
<evidence type="ECO:0000259" key="5">
    <source>
        <dbReference type="PROSITE" id="PS50177"/>
    </source>
</evidence>
<dbReference type="Proteomes" id="UP000886520">
    <property type="component" value="Chromosome 6"/>
</dbReference>
<dbReference type="InterPro" id="IPR035979">
    <property type="entry name" value="RBD_domain_sf"/>
</dbReference>
<dbReference type="PROSITE" id="PS50102">
    <property type="entry name" value="RRM"/>
    <property type="match status" value="1"/>
</dbReference>
<feature type="compositionally biased region" description="Polar residues" evidence="3">
    <location>
        <begin position="335"/>
        <end position="354"/>
    </location>
</feature>
<protein>
    <submittedName>
        <fullName evidence="6">Uncharacterized protein</fullName>
    </submittedName>
</protein>
<dbReference type="PROSITE" id="PS50177">
    <property type="entry name" value="NTF2_DOMAIN"/>
    <property type="match status" value="1"/>
</dbReference>
<dbReference type="AlphaFoldDB" id="A0A9D4V3A6"/>
<dbReference type="InterPro" id="IPR002075">
    <property type="entry name" value="NTF2_dom"/>
</dbReference>
<dbReference type="PANTHER" id="PTHR10693:SF20">
    <property type="entry name" value="AT27578P"/>
    <property type="match status" value="1"/>
</dbReference>
<dbReference type="InterPro" id="IPR018222">
    <property type="entry name" value="Nuclear_transport_factor_2_euk"/>
</dbReference>
<evidence type="ECO:0000313" key="6">
    <source>
        <dbReference type="EMBL" id="KAI5078695.1"/>
    </source>
</evidence>
<dbReference type="GO" id="GO:0003729">
    <property type="term" value="F:mRNA binding"/>
    <property type="evidence" value="ECO:0007669"/>
    <property type="project" value="TreeGrafter"/>
</dbReference>
<accession>A0A9D4V3A6</accession>
<dbReference type="InterPro" id="IPR039539">
    <property type="entry name" value="Ras_GTPase_bind_prot"/>
</dbReference>
<dbReference type="Gene3D" id="3.10.450.50">
    <property type="match status" value="1"/>
</dbReference>
<dbReference type="SUPFAM" id="SSF54928">
    <property type="entry name" value="RNA-binding domain, RBD"/>
    <property type="match status" value="1"/>
</dbReference>
<dbReference type="PANTHER" id="PTHR10693">
    <property type="entry name" value="RAS GTPASE-ACTIVATING PROTEIN-BINDING PROTEIN"/>
    <property type="match status" value="1"/>
</dbReference>
<feature type="region of interest" description="Disordered" evidence="3">
    <location>
        <begin position="333"/>
        <end position="354"/>
    </location>
</feature>
<gene>
    <name evidence="6" type="ORF">GOP47_0006366</name>
</gene>
<evidence type="ECO:0000259" key="4">
    <source>
        <dbReference type="PROSITE" id="PS50102"/>
    </source>
</evidence>
<dbReference type="OrthoDB" id="339151at2759"/>
<keyword evidence="1 2" id="KW-0694">RNA-binding</keyword>
<dbReference type="EMBL" id="JABFUD020000006">
    <property type="protein sequence ID" value="KAI5078695.1"/>
    <property type="molecule type" value="Genomic_DNA"/>
</dbReference>
<dbReference type="InterPro" id="IPR032710">
    <property type="entry name" value="NTF2-like_dom_sf"/>
</dbReference>
<dbReference type="Pfam" id="PF02136">
    <property type="entry name" value="NTF2"/>
    <property type="match status" value="1"/>
</dbReference>
<dbReference type="SMART" id="SM00360">
    <property type="entry name" value="RRM"/>
    <property type="match status" value="1"/>
</dbReference>
<evidence type="ECO:0000256" key="1">
    <source>
        <dbReference type="ARBA" id="ARBA00022884"/>
    </source>
</evidence>
<organism evidence="6 7">
    <name type="scientific">Adiantum capillus-veneris</name>
    <name type="common">Maidenhair fern</name>
    <dbReference type="NCBI Taxonomy" id="13818"/>
    <lineage>
        <taxon>Eukaryota</taxon>
        <taxon>Viridiplantae</taxon>
        <taxon>Streptophyta</taxon>
        <taxon>Embryophyta</taxon>
        <taxon>Tracheophyta</taxon>
        <taxon>Polypodiopsida</taxon>
        <taxon>Polypodiidae</taxon>
        <taxon>Polypodiales</taxon>
        <taxon>Pteridineae</taxon>
        <taxon>Pteridaceae</taxon>
        <taxon>Vittarioideae</taxon>
        <taxon>Adiantum</taxon>
    </lineage>
</organism>
<dbReference type="Pfam" id="PF00076">
    <property type="entry name" value="RRM_1"/>
    <property type="match status" value="1"/>
</dbReference>
<dbReference type="GO" id="GO:1990904">
    <property type="term" value="C:ribonucleoprotein complex"/>
    <property type="evidence" value="ECO:0007669"/>
    <property type="project" value="TreeGrafter"/>
</dbReference>
<dbReference type="FunFam" id="3.10.450.50:FF:000003">
    <property type="entry name" value="Nuclear transport factor 2 family protein"/>
    <property type="match status" value="1"/>
</dbReference>
<dbReference type="SUPFAM" id="SSF54427">
    <property type="entry name" value="NTF2-like"/>
    <property type="match status" value="1"/>
</dbReference>
<evidence type="ECO:0000313" key="7">
    <source>
        <dbReference type="Proteomes" id="UP000886520"/>
    </source>
</evidence>
<dbReference type="CDD" id="cd00590">
    <property type="entry name" value="RRM_SF"/>
    <property type="match status" value="1"/>
</dbReference>
<dbReference type="InterPro" id="IPR012677">
    <property type="entry name" value="Nucleotide-bd_a/b_plait_sf"/>
</dbReference>
<dbReference type="Gene3D" id="3.30.70.330">
    <property type="match status" value="1"/>
</dbReference>
<sequence length="486" mass="53996">MLTNKPSLGFLPILPRSYRAADGDSCTDHLQLALYLLSAEMDDGHTKACSLIYALNGFMSSVLPLPFSIMSRVDDCKKVGAQDLFTKAMMGSPGSVPAQMVANTFVTQYYNVLHQMPQYAYRFYADASRLARADADQMQIAETQDEIHKVVTSLDHENWQPEIFTVDALNSFGGSVFVLVTGAMHQNRNTRKFVQSFILAPQNKGYYVLNDILRYLDESEPVVDNGSRGMHEDYEGSQMVSNAGPESNDSTLFGTGGDLLIGEESHLPESGKGSEQRGINEAVAYQMNEGFTSANPRALEQISVEKETHSFSAEEASAEKKSYAAILRLQRDSRTSAQRPVLSQQTSSYQPQFESSDQQLLYMPTSHPPSPTEEMEDTPLEVDSRSVYVRNLPPNTTCRQLEDVMRKFGTVRPNSVSVRTNKDGALYAFVDFEDSSSAHAAIERGNLPSMKSVEKQQLNRNQWRKNNIRVQNCVNCLVRIGGANGT</sequence>
<dbReference type="GO" id="GO:0005829">
    <property type="term" value="C:cytosol"/>
    <property type="evidence" value="ECO:0007669"/>
    <property type="project" value="TreeGrafter"/>
</dbReference>
<evidence type="ECO:0000256" key="2">
    <source>
        <dbReference type="PROSITE-ProRule" id="PRU00176"/>
    </source>
</evidence>
<name>A0A9D4V3A6_ADICA</name>
<dbReference type="CDD" id="cd00780">
    <property type="entry name" value="NTF2"/>
    <property type="match status" value="1"/>
</dbReference>